<feature type="compositionally biased region" description="Basic and acidic residues" evidence="1">
    <location>
        <begin position="51"/>
        <end position="62"/>
    </location>
</feature>
<dbReference type="EMBL" id="CAKOAT010230710">
    <property type="protein sequence ID" value="CAH8357434.1"/>
    <property type="molecule type" value="Genomic_DNA"/>
</dbReference>
<feature type="compositionally biased region" description="Acidic residues" evidence="1">
    <location>
        <begin position="13"/>
        <end position="34"/>
    </location>
</feature>
<dbReference type="Proteomes" id="UP001642260">
    <property type="component" value="Unassembled WGS sequence"/>
</dbReference>
<keyword evidence="3" id="KW-1185">Reference proteome</keyword>
<feature type="compositionally biased region" description="Basic and acidic residues" evidence="1">
    <location>
        <begin position="74"/>
        <end position="97"/>
    </location>
</feature>
<gene>
    <name evidence="2" type="ORF">ERUC_LOCUS23189</name>
</gene>
<organism evidence="2 3">
    <name type="scientific">Eruca vesicaria subsp. sativa</name>
    <name type="common">Garden rocket</name>
    <name type="synonym">Eruca sativa</name>
    <dbReference type="NCBI Taxonomy" id="29727"/>
    <lineage>
        <taxon>Eukaryota</taxon>
        <taxon>Viridiplantae</taxon>
        <taxon>Streptophyta</taxon>
        <taxon>Embryophyta</taxon>
        <taxon>Tracheophyta</taxon>
        <taxon>Spermatophyta</taxon>
        <taxon>Magnoliopsida</taxon>
        <taxon>eudicotyledons</taxon>
        <taxon>Gunneridae</taxon>
        <taxon>Pentapetalae</taxon>
        <taxon>rosids</taxon>
        <taxon>malvids</taxon>
        <taxon>Brassicales</taxon>
        <taxon>Brassicaceae</taxon>
        <taxon>Brassiceae</taxon>
        <taxon>Eruca</taxon>
    </lineage>
</organism>
<feature type="region of interest" description="Disordered" evidence="1">
    <location>
        <begin position="1"/>
        <end position="127"/>
    </location>
</feature>
<accession>A0ABC8KMK2</accession>
<sequence>MLEDKERESQVLEGEEECFGGGVDDEATQVEDDNFEKIQQIGEQELADSSKSSEMENKKTDGDENDDGLMKAQGIKEPERYKEESKIQEMVEEKTGGQEKINNKVAKRESDGKETQTDDANLEKSQQMMKKKELVNMRFLIQLQRVKTAVA</sequence>
<evidence type="ECO:0000313" key="2">
    <source>
        <dbReference type="EMBL" id="CAH8357434.1"/>
    </source>
</evidence>
<proteinExistence type="predicted"/>
<protein>
    <submittedName>
        <fullName evidence="2">Uncharacterized protein</fullName>
    </submittedName>
</protein>
<name>A0ABC8KMK2_ERUVS</name>
<dbReference type="AlphaFoldDB" id="A0ABC8KMK2"/>
<evidence type="ECO:0000256" key="1">
    <source>
        <dbReference type="SAM" id="MobiDB-lite"/>
    </source>
</evidence>
<feature type="compositionally biased region" description="Basic and acidic residues" evidence="1">
    <location>
        <begin position="106"/>
        <end position="116"/>
    </location>
</feature>
<feature type="compositionally biased region" description="Basic and acidic residues" evidence="1">
    <location>
        <begin position="1"/>
        <end position="10"/>
    </location>
</feature>
<evidence type="ECO:0000313" key="3">
    <source>
        <dbReference type="Proteomes" id="UP001642260"/>
    </source>
</evidence>
<reference evidence="2 3" key="1">
    <citation type="submission" date="2022-03" db="EMBL/GenBank/DDBJ databases">
        <authorList>
            <person name="Macdonald S."/>
            <person name="Ahmed S."/>
            <person name="Newling K."/>
        </authorList>
    </citation>
    <scope>NUCLEOTIDE SEQUENCE [LARGE SCALE GENOMIC DNA]</scope>
</reference>
<comment type="caution">
    <text evidence="2">The sequence shown here is derived from an EMBL/GenBank/DDBJ whole genome shotgun (WGS) entry which is preliminary data.</text>
</comment>